<gene>
    <name evidence="2" type="ORF">MA16_Dca027385</name>
</gene>
<feature type="region of interest" description="Disordered" evidence="1">
    <location>
        <begin position="1"/>
        <end position="22"/>
    </location>
</feature>
<feature type="compositionally biased region" description="Basic and acidic residues" evidence="1">
    <location>
        <begin position="64"/>
        <end position="91"/>
    </location>
</feature>
<feature type="region of interest" description="Disordered" evidence="1">
    <location>
        <begin position="63"/>
        <end position="91"/>
    </location>
</feature>
<evidence type="ECO:0000313" key="3">
    <source>
        <dbReference type="Proteomes" id="UP000233837"/>
    </source>
</evidence>
<evidence type="ECO:0000256" key="1">
    <source>
        <dbReference type="SAM" id="MobiDB-lite"/>
    </source>
</evidence>
<organism evidence="2 3">
    <name type="scientific">Dendrobium catenatum</name>
    <dbReference type="NCBI Taxonomy" id="906689"/>
    <lineage>
        <taxon>Eukaryota</taxon>
        <taxon>Viridiplantae</taxon>
        <taxon>Streptophyta</taxon>
        <taxon>Embryophyta</taxon>
        <taxon>Tracheophyta</taxon>
        <taxon>Spermatophyta</taxon>
        <taxon>Magnoliopsida</taxon>
        <taxon>Liliopsida</taxon>
        <taxon>Asparagales</taxon>
        <taxon>Orchidaceae</taxon>
        <taxon>Epidendroideae</taxon>
        <taxon>Malaxideae</taxon>
        <taxon>Dendrobiinae</taxon>
        <taxon>Dendrobium</taxon>
    </lineage>
</organism>
<accession>A0A2I0XJP1</accession>
<reference evidence="2 3" key="1">
    <citation type="journal article" date="2016" name="Sci. Rep.">
        <title>The Dendrobium catenatum Lindl. genome sequence provides insights into polysaccharide synthase, floral development and adaptive evolution.</title>
        <authorList>
            <person name="Zhang G.Q."/>
            <person name="Xu Q."/>
            <person name="Bian C."/>
            <person name="Tsai W.C."/>
            <person name="Yeh C.M."/>
            <person name="Liu K.W."/>
            <person name="Yoshida K."/>
            <person name="Zhang L.S."/>
            <person name="Chang S.B."/>
            <person name="Chen F."/>
            <person name="Shi Y."/>
            <person name="Su Y.Y."/>
            <person name="Zhang Y.Q."/>
            <person name="Chen L.J."/>
            <person name="Yin Y."/>
            <person name="Lin M."/>
            <person name="Huang H."/>
            <person name="Deng H."/>
            <person name="Wang Z.W."/>
            <person name="Zhu S.L."/>
            <person name="Zhao X."/>
            <person name="Deng C."/>
            <person name="Niu S.C."/>
            <person name="Huang J."/>
            <person name="Wang M."/>
            <person name="Liu G.H."/>
            <person name="Yang H.J."/>
            <person name="Xiao X.J."/>
            <person name="Hsiao Y.Y."/>
            <person name="Wu W.L."/>
            <person name="Chen Y.Y."/>
            <person name="Mitsuda N."/>
            <person name="Ohme-Takagi M."/>
            <person name="Luo Y.B."/>
            <person name="Van de Peer Y."/>
            <person name="Liu Z.J."/>
        </authorList>
    </citation>
    <scope>NUCLEOTIDE SEQUENCE [LARGE SCALE GENOMIC DNA]</scope>
    <source>
        <tissue evidence="2">The whole plant</tissue>
    </source>
</reference>
<dbReference type="Proteomes" id="UP000233837">
    <property type="component" value="Unassembled WGS sequence"/>
</dbReference>
<dbReference type="AlphaFoldDB" id="A0A2I0XJP1"/>
<proteinExistence type="predicted"/>
<name>A0A2I0XJP1_9ASPA</name>
<dbReference type="EMBL" id="KZ501822">
    <property type="protein sequence ID" value="PKU88115.1"/>
    <property type="molecule type" value="Genomic_DNA"/>
</dbReference>
<sequence length="91" mass="10329">MSLEELSIVQTQSSGETGMAATETKTKALEEEVEEVYLKDENLELLSLTKLTAMYKQILNGTKTEQERKKSIIKPEDLEHLSSIKHDEDCK</sequence>
<reference evidence="2 3" key="2">
    <citation type="journal article" date="2017" name="Nature">
        <title>The Apostasia genome and the evolution of orchids.</title>
        <authorList>
            <person name="Zhang G.Q."/>
            <person name="Liu K.W."/>
            <person name="Li Z."/>
            <person name="Lohaus R."/>
            <person name="Hsiao Y.Y."/>
            <person name="Niu S.C."/>
            <person name="Wang J.Y."/>
            <person name="Lin Y.C."/>
            <person name="Xu Q."/>
            <person name="Chen L.J."/>
            <person name="Yoshida K."/>
            <person name="Fujiwara S."/>
            <person name="Wang Z.W."/>
            <person name="Zhang Y.Q."/>
            <person name="Mitsuda N."/>
            <person name="Wang M."/>
            <person name="Liu G.H."/>
            <person name="Pecoraro L."/>
            <person name="Huang H.X."/>
            <person name="Xiao X.J."/>
            <person name="Lin M."/>
            <person name="Wu X.Y."/>
            <person name="Wu W.L."/>
            <person name="Chen Y.Y."/>
            <person name="Chang S.B."/>
            <person name="Sakamoto S."/>
            <person name="Ohme-Takagi M."/>
            <person name="Yagi M."/>
            <person name="Zeng S.J."/>
            <person name="Shen C.Y."/>
            <person name="Yeh C.M."/>
            <person name="Luo Y.B."/>
            <person name="Tsai W.C."/>
            <person name="Van de Peer Y."/>
            <person name="Liu Z.J."/>
        </authorList>
    </citation>
    <scope>NUCLEOTIDE SEQUENCE [LARGE SCALE GENOMIC DNA]</scope>
    <source>
        <tissue evidence="2">The whole plant</tissue>
    </source>
</reference>
<protein>
    <submittedName>
        <fullName evidence="2">Uncharacterized protein</fullName>
    </submittedName>
</protein>
<evidence type="ECO:0000313" key="2">
    <source>
        <dbReference type="EMBL" id="PKU88115.1"/>
    </source>
</evidence>
<keyword evidence="3" id="KW-1185">Reference proteome</keyword>